<evidence type="ECO:0000259" key="12">
    <source>
        <dbReference type="Pfam" id="PF00593"/>
    </source>
</evidence>
<dbReference type="Gene3D" id="2.60.40.1120">
    <property type="entry name" value="Carboxypeptidase-like, regulatory domain"/>
    <property type="match status" value="1"/>
</dbReference>
<dbReference type="GO" id="GO:0015344">
    <property type="term" value="F:siderophore uptake transmembrane transporter activity"/>
    <property type="evidence" value="ECO:0007669"/>
    <property type="project" value="TreeGrafter"/>
</dbReference>
<evidence type="ECO:0000256" key="9">
    <source>
        <dbReference type="ARBA" id="ARBA00023237"/>
    </source>
</evidence>
<evidence type="ECO:0000259" key="13">
    <source>
        <dbReference type="Pfam" id="PF07715"/>
    </source>
</evidence>
<evidence type="ECO:0000313" key="15">
    <source>
        <dbReference type="Proteomes" id="UP000627292"/>
    </source>
</evidence>
<reference evidence="14" key="2">
    <citation type="submission" date="2020-09" db="EMBL/GenBank/DDBJ databases">
        <authorList>
            <person name="Sun Q."/>
            <person name="Zhou Y."/>
        </authorList>
    </citation>
    <scope>NUCLEOTIDE SEQUENCE</scope>
    <source>
        <strain evidence="14">CGMCC 1.15290</strain>
    </source>
</reference>
<evidence type="ECO:0000256" key="10">
    <source>
        <dbReference type="PROSITE-ProRule" id="PRU01360"/>
    </source>
</evidence>
<keyword evidence="5" id="KW-0732">Signal</keyword>
<evidence type="ECO:0000256" key="4">
    <source>
        <dbReference type="ARBA" id="ARBA00022692"/>
    </source>
</evidence>
<keyword evidence="8" id="KW-0675">Receptor</keyword>
<keyword evidence="3 10" id="KW-1134">Transmembrane beta strand</keyword>
<feature type="domain" description="TonB-dependent receptor plug" evidence="13">
    <location>
        <begin position="128"/>
        <end position="206"/>
    </location>
</feature>
<organism evidence="14 15">
    <name type="scientific">Filimonas zeae</name>
    <dbReference type="NCBI Taxonomy" id="1737353"/>
    <lineage>
        <taxon>Bacteria</taxon>
        <taxon>Pseudomonadati</taxon>
        <taxon>Bacteroidota</taxon>
        <taxon>Chitinophagia</taxon>
        <taxon>Chitinophagales</taxon>
        <taxon>Chitinophagaceae</taxon>
        <taxon>Filimonas</taxon>
    </lineage>
</organism>
<dbReference type="InterPro" id="IPR037066">
    <property type="entry name" value="Plug_dom_sf"/>
</dbReference>
<keyword evidence="2 10" id="KW-0813">Transport</keyword>
<dbReference type="PANTHER" id="PTHR30069">
    <property type="entry name" value="TONB-DEPENDENT OUTER MEMBRANE RECEPTOR"/>
    <property type="match status" value="1"/>
</dbReference>
<dbReference type="EMBL" id="BMIB01000002">
    <property type="protein sequence ID" value="GGH67405.1"/>
    <property type="molecule type" value="Genomic_DNA"/>
</dbReference>
<protein>
    <submittedName>
        <fullName evidence="14">Collagen-binding protein</fullName>
    </submittedName>
</protein>
<gene>
    <name evidence="14" type="ORF">GCM10011379_22650</name>
</gene>
<dbReference type="InterPro" id="IPR008969">
    <property type="entry name" value="CarboxyPept-like_regulatory"/>
</dbReference>
<keyword evidence="6 11" id="KW-0798">TonB box</keyword>
<name>A0A917MW82_9BACT</name>
<comment type="subcellular location">
    <subcellularLocation>
        <location evidence="1 10">Cell outer membrane</location>
        <topology evidence="1 10">Multi-pass membrane protein</topology>
    </subcellularLocation>
</comment>
<dbReference type="Pfam" id="PF13715">
    <property type="entry name" value="CarbopepD_reg_2"/>
    <property type="match status" value="1"/>
</dbReference>
<dbReference type="InterPro" id="IPR036942">
    <property type="entry name" value="Beta-barrel_TonB_sf"/>
</dbReference>
<accession>A0A917MW82</accession>
<evidence type="ECO:0000313" key="14">
    <source>
        <dbReference type="EMBL" id="GGH67405.1"/>
    </source>
</evidence>
<dbReference type="PROSITE" id="PS52016">
    <property type="entry name" value="TONB_DEPENDENT_REC_3"/>
    <property type="match status" value="1"/>
</dbReference>
<reference evidence="14" key="1">
    <citation type="journal article" date="2014" name="Int. J. Syst. Evol. Microbiol.">
        <title>Complete genome sequence of Corynebacterium casei LMG S-19264T (=DSM 44701T), isolated from a smear-ripened cheese.</title>
        <authorList>
            <consortium name="US DOE Joint Genome Institute (JGI-PGF)"/>
            <person name="Walter F."/>
            <person name="Albersmeier A."/>
            <person name="Kalinowski J."/>
            <person name="Ruckert C."/>
        </authorList>
    </citation>
    <scope>NUCLEOTIDE SEQUENCE</scope>
    <source>
        <strain evidence="14">CGMCC 1.15290</strain>
    </source>
</reference>
<dbReference type="Gene3D" id="2.170.130.10">
    <property type="entry name" value="TonB-dependent receptor, plug domain"/>
    <property type="match status" value="1"/>
</dbReference>
<comment type="similarity">
    <text evidence="10 11">Belongs to the TonB-dependent receptor family.</text>
</comment>
<feature type="domain" description="TonB-dependent receptor-like beta-barrel" evidence="12">
    <location>
        <begin position="310"/>
        <end position="718"/>
    </location>
</feature>
<evidence type="ECO:0000256" key="3">
    <source>
        <dbReference type="ARBA" id="ARBA00022452"/>
    </source>
</evidence>
<evidence type="ECO:0000256" key="6">
    <source>
        <dbReference type="ARBA" id="ARBA00023077"/>
    </source>
</evidence>
<dbReference type="SUPFAM" id="SSF49464">
    <property type="entry name" value="Carboxypeptidase regulatory domain-like"/>
    <property type="match status" value="1"/>
</dbReference>
<evidence type="ECO:0000256" key="2">
    <source>
        <dbReference type="ARBA" id="ARBA00022448"/>
    </source>
</evidence>
<dbReference type="InterPro" id="IPR039426">
    <property type="entry name" value="TonB-dep_rcpt-like"/>
</dbReference>
<proteinExistence type="inferred from homology"/>
<dbReference type="GO" id="GO:0044718">
    <property type="term" value="P:siderophore transmembrane transport"/>
    <property type="evidence" value="ECO:0007669"/>
    <property type="project" value="TreeGrafter"/>
</dbReference>
<keyword evidence="9 10" id="KW-0998">Cell outer membrane</keyword>
<evidence type="ECO:0000256" key="11">
    <source>
        <dbReference type="RuleBase" id="RU003357"/>
    </source>
</evidence>
<dbReference type="InterPro" id="IPR000531">
    <property type="entry name" value="Beta-barrel_TonB"/>
</dbReference>
<sequence length="760" mass="84410">MVTLQAAAQKQYLLTGLITSEKGETLPYASVKAMEQGAAATADKNGYYALPLTQGKHTIAVDGTGYGLQTLEVEIDKDTRLNVGLSEVPNELGRVTVKSTRGSHLMQPVTGYEKFLLKDTRNLPAMLGERDILKTLQLLPGVKSAGDGNSGFYVRGGSADQNLVLLDGAPVYNASHFMGFFSVFNADAIKEVSLYKGSMPAQYGGRLSSVLDISTSDGDNQSWKVNGGIGLISTRLSVEGPITKDKSSFLISGRRTYVDMFLKLSKDSAINSNKMNFYDVNAKFSWSLGKNDKISVAAYSGHDLLSLSGLFNIAWGNRLGSVHWNHHFSNKLVTNTAVSYSNFNYTAGVAQTNYNINIASRIKDLSGKTEWIFTPDNRNKIYIGGSSAFRSILPGNVQSLQKSAINKTNQPIRHSVENALYVNNEWTPGDKWQISYGVRLTGFSILGGRGDFYQLNPQGHVTDTMRYGTREVVKTYINAEPRLSASFQLNPGSSVKASYSRTVQNLHLIASATASSPTDRWVASTNIIRPEIADQVSAGYYKNLGNNTWQLTTEVYYKTMQNQIDYRNGADILDNQALESKLLYGKGRAYGIETLVKKKKGKFTGWVGYTLSKTERQIDGINNNQWYNARQDRTHEVSVVTNYELGQRWSLSASWVFYTGNAVTLPAGKYIINNRVVYYYTERNGYRMPAYHRLDVSASAHIIRKKRLKADLTFGVYNAYGRENAYSLFFRQSKTTPGKTEAIQVSLFKYVPSISCDFKF</sequence>
<dbReference type="Proteomes" id="UP000627292">
    <property type="component" value="Unassembled WGS sequence"/>
</dbReference>
<dbReference type="PANTHER" id="PTHR30069:SF29">
    <property type="entry name" value="HEMOGLOBIN AND HEMOGLOBIN-HAPTOGLOBIN-BINDING PROTEIN 1-RELATED"/>
    <property type="match status" value="1"/>
</dbReference>
<dbReference type="AlphaFoldDB" id="A0A917MW82"/>
<dbReference type="InterPro" id="IPR012910">
    <property type="entry name" value="Plug_dom"/>
</dbReference>
<comment type="caution">
    <text evidence="14">The sequence shown here is derived from an EMBL/GenBank/DDBJ whole genome shotgun (WGS) entry which is preliminary data.</text>
</comment>
<keyword evidence="15" id="KW-1185">Reference proteome</keyword>
<evidence type="ECO:0000256" key="7">
    <source>
        <dbReference type="ARBA" id="ARBA00023136"/>
    </source>
</evidence>
<dbReference type="Pfam" id="PF07715">
    <property type="entry name" value="Plug"/>
    <property type="match status" value="1"/>
</dbReference>
<keyword evidence="4 10" id="KW-0812">Transmembrane</keyword>
<evidence type="ECO:0000256" key="8">
    <source>
        <dbReference type="ARBA" id="ARBA00023170"/>
    </source>
</evidence>
<dbReference type="Pfam" id="PF00593">
    <property type="entry name" value="TonB_dep_Rec_b-barrel"/>
    <property type="match status" value="1"/>
</dbReference>
<keyword evidence="7 10" id="KW-0472">Membrane</keyword>
<dbReference type="GO" id="GO:0009279">
    <property type="term" value="C:cell outer membrane"/>
    <property type="evidence" value="ECO:0007669"/>
    <property type="project" value="UniProtKB-SubCell"/>
</dbReference>
<dbReference type="SUPFAM" id="SSF56935">
    <property type="entry name" value="Porins"/>
    <property type="match status" value="1"/>
</dbReference>
<keyword evidence="14" id="KW-0176">Collagen</keyword>
<evidence type="ECO:0000256" key="1">
    <source>
        <dbReference type="ARBA" id="ARBA00004571"/>
    </source>
</evidence>
<evidence type="ECO:0000256" key="5">
    <source>
        <dbReference type="ARBA" id="ARBA00022729"/>
    </source>
</evidence>
<dbReference type="Gene3D" id="2.40.170.20">
    <property type="entry name" value="TonB-dependent receptor, beta-barrel domain"/>
    <property type="match status" value="1"/>
</dbReference>